<evidence type="ECO:0000313" key="2">
    <source>
        <dbReference type="Proteomes" id="UP000029413"/>
    </source>
</evidence>
<keyword evidence="2" id="KW-1185">Reference proteome</keyword>
<gene>
    <name evidence="1" type="ORF">DM39_6636</name>
</gene>
<reference evidence="1 2" key="1">
    <citation type="submission" date="2014-05" db="EMBL/GenBank/DDBJ databases">
        <authorList>
            <person name="Bishop-Lilly K.A."/>
            <person name="Broomall S.M."/>
            <person name="Chain P.S."/>
            <person name="Chertkov O."/>
            <person name="Coyne S.R."/>
            <person name="Daligault H.E."/>
            <person name="Davenport K.W."/>
            <person name="Erkkila T."/>
            <person name="Frey K.G."/>
            <person name="Gibbons H.S."/>
            <person name="Gu W."/>
            <person name="Jaissle J."/>
            <person name="Johnson S.L."/>
            <person name="Koroleva G.I."/>
            <person name="Ladner J.T."/>
            <person name="Lo C.-C."/>
            <person name="Minogue T.D."/>
            <person name="Munk C."/>
            <person name="Palacios G.F."/>
            <person name="Redden C.L."/>
            <person name="Rosenzweig C.N."/>
            <person name="Scholz M.B."/>
            <person name="Teshima H."/>
            <person name="Xu Y."/>
        </authorList>
    </citation>
    <scope>NUCLEOTIDE SEQUENCE [LARGE SCALE GENOMIC DNA]</scope>
    <source>
        <strain evidence="1 2">DDS 22E-1</strain>
    </source>
</reference>
<dbReference type="Proteomes" id="UP000029413">
    <property type="component" value="Chromosome 3"/>
</dbReference>
<name>A0AAN0VJT9_9BURK</name>
<dbReference type="EMBL" id="CP007782">
    <property type="protein sequence ID" value="AIO30136.1"/>
    <property type="molecule type" value="Genomic_DNA"/>
</dbReference>
<accession>A0AAN0VJT9</accession>
<protein>
    <submittedName>
        <fullName evidence="1">Uncharacterized protein</fullName>
    </submittedName>
</protein>
<evidence type="ECO:0000313" key="1">
    <source>
        <dbReference type="EMBL" id="AIO30136.1"/>
    </source>
</evidence>
<dbReference type="AlphaFoldDB" id="A0AAN0VJT9"/>
<sequence length="88" mass="9443">MKTQPIISAFAYDFRTLAGLCEGPIRYASTRTGCDTVPVGSAVFFDEGEHDRLNRPGAFFPNVGVCYDGLAPSQALLQRNTPAGACSR</sequence>
<organism evidence="1 2">
    <name type="scientific">Burkholderia cenocepacia</name>
    <dbReference type="NCBI Taxonomy" id="95486"/>
    <lineage>
        <taxon>Bacteria</taxon>
        <taxon>Pseudomonadati</taxon>
        <taxon>Pseudomonadota</taxon>
        <taxon>Betaproteobacteria</taxon>
        <taxon>Burkholderiales</taxon>
        <taxon>Burkholderiaceae</taxon>
        <taxon>Burkholderia</taxon>
        <taxon>Burkholderia cepacia complex</taxon>
    </lineage>
</organism>
<proteinExistence type="predicted"/>
<dbReference type="KEGG" id="bcen:DM39_6636"/>